<dbReference type="PANTHER" id="PTHR43434:SF1">
    <property type="entry name" value="PHOSPHOGLYCOLATE PHOSPHATASE"/>
    <property type="match status" value="1"/>
</dbReference>
<gene>
    <name evidence="5" type="ORF">H9625_17215</name>
</gene>
<evidence type="ECO:0000256" key="4">
    <source>
        <dbReference type="ARBA" id="ARBA00013078"/>
    </source>
</evidence>
<dbReference type="RefSeq" id="WP_087396823.1">
    <property type="nucleotide sequence ID" value="NZ_JACSPP010000118.1"/>
</dbReference>
<dbReference type="InterPro" id="IPR023214">
    <property type="entry name" value="HAD_sf"/>
</dbReference>
<dbReference type="InterPro" id="IPR036412">
    <property type="entry name" value="HAD-like_sf"/>
</dbReference>
<dbReference type="InterPro" id="IPR006439">
    <property type="entry name" value="HAD-SF_hydro_IA"/>
</dbReference>
<evidence type="ECO:0000256" key="3">
    <source>
        <dbReference type="ARBA" id="ARBA00006171"/>
    </source>
</evidence>
<reference evidence="5 6" key="1">
    <citation type="submission" date="2020-08" db="EMBL/GenBank/DDBJ databases">
        <title>A Genomic Blueprint of the Chicken Gut Microbiome.</title>
        <authorList>
            <person name="Gilroy R."/>
            <person name="Ravi A."/>
            <person name="Getino M."/>
            <person name="Pursley I."/>
            <person name="Horton D.L."/>
            <person name="Alikhan N.-F."/>
            <person name="Baker D."/>
            <person name="Gharbi K."/>
            <person name="Hall N."/>
            <person name="Watson M."/>
            <person name="Adriaenssens E.M."/>
            <person name="Foster-Nyarko E."/>
            <person name="Jarju S."/>
            <person name="Secka A."/>
            <person name="Antonio M."/>
            <person name="Oren A."/>
            <person name="Chaudhuri R."/>
            <person name="La Ragione R.M."/>
            <person name="Hildebrand F."/>
            <person name="Pallen M.J."/>
        </authorList>
    </citation>
    <scope>NUCLEOTIDE SEQUENCE [LARGE SCALE GENOMIC DNA]</scope>
    <source>
        <strain evidence="5 6">Sa1CVN1</strain>
    </source>
</reference>
<accession>A0ABR8YD35</accession>
<dbReference type="Proteomes" id="UP000620874">
    <property type="component" value="Unassembled WGS sequence"/>
</dbReference>
<organism evidence="5 6">
    <name type="scientific">Phocaeicola intestinalis</name>
    <dbReference type="NCBI Taxonomy" id="2762212"/>
    <lineage>
        <taxon>Bacteria</taxon>
        <taxon>Pseudomonadati</taxon>
        <taxon>Bacteroidota</taxon>
        <taxon>Bacteroidia</taxon>
        <taxon>Bacteroidales</taxon>
        <taxon>Bacteroidaceae</taxon>
        <taxon>Phocaeicola</taxon>
    </lineage>
</organism>
<proteinExistence type="inferred from homology"/>
<protein>
    <recommendedName>
        <fullName evidence="4">phosphoglycolate phosphatase</fullName>
        <ecNumber evidence="4">3.1.3.18</ecNumber>
    </recommendedName>
</protein>
<dbReference type="InterPro" id="IPR023198">
    <property type="entry name" value="PGP-like_dom2"/>
</dbReference>
<dbReference type="InterPro" id="IPR041492">
    <property type="entry name" value="HAD_2"/>
</dbReference>
<name>A0ABR8YD35_9BACT</name>
<dbReference type="EC" id="3.1.3.18" evidence="4"/>
<keyword evidence="5" id="KW-0378">Hydrolase</keyword>
<dbReference type="NCBIfam" id="TIGR01549">
    <property type="entry name" value="HAD-SF-IA-v1"/>
    <property type="match status" value="1"/>
</dbReference>
<dbReference type="Pfam" id="PF13419">
    <property type="entry name" value="HAD_2"/>
    <property type="match status" value="1"/>
</dbReference>
<dbReference type="EMBL" id="JACSPP010000118">
    <property type="protein sequence ID" value="MBD8042134.1"/>
    <property type="molecule type" value="Genomic_DNA"/>
</dbReference>
<comment type="catalytic activity">
    <reaction evidence="1">
        <text>2-phosphoglycolate + H2O = glycolate + phosphate</text>
        <dbReference type="Rhea" id="RHEA:14369"/>
        <dbReference type="ChEBI" id="CHEBI:15377"/>
        <dbReference type="ChEBI" id="CHEBI:29805"/>
        <dbReference type="ChEBI" id="CHEBI:43474"/>
        <dbReference type="ChEBI" id="CHEBI:58033"/>
        <dbReference type="EC" id="3.1.3.18"/>
    </reaction>
</comment>
<dbReference type="GO" id="GO:0016787">
    <property type="term" value="F:hydrolase activity"/>
    <property type="evidence" value="ECO:0007669"/>
    <property type="project" value="UniProtKB-KW"/>
</dbReference>
<dbReference type="SFLD" id="SFLDS00003">
    <property type="entry name" value="Haloacid_Dehalogenase"/>
    <property type="match status" value="1"/>
</dbReference>
<comment type="caution">
    <text evidence="5">The sequence shown here is derived from an EMBL/GenBank/DDBJ whole genome shotgun (WGS) entry which is preliminary data.</text>
</comment>
<dbReference type="SUPFAM" id="SSF56784">
    <property type="entry name" value="HAD-like"/>
    <property type="match status" value="1"/>
</dbReference>
<dbReference type="SFLD" id="SFLDG01129">
    <property type="entry name" value="C1.5:_HAD__Beta-PGM__Phosphata"/>
    <property type="match status" value="1"/>
</dbReference>
<sequence length="215" mass="23798">MKTYQTYLFDFDYTLADSSKGIVMCYRNVLERHHHTGISDEAIKRTIGKTLVESFSLLSGITDADTLEAYRKEYVKEADKYMTANTRLFPETSHVLATLKARGAKLGIISTKYRYRIMELLGHALPESTVDLIVGGEDVQTPKPSPEGVFIALEKLQTEKTDVLYVGDSTVDAETARAAGIDFAGVLHGTTTLEELAAYPHTGIMNDLTALLKNE</sequence>
<dbReference type="InterPro" id="IPR050155">
    <property type="entry name" value="HAD-like_hydrolase_sf"/>
</dbReference>
<comment type="pathway">
    <text evidence="2">Organic acid metabolism; glycolate biosynthesis; glycolate from 2-phosphoglycolate: step 1/1.</text>
</comment>
<dbReference type="Gene3D" id="1.10.150.240">
    <property type="entry name" value="Putative phosphatase, domain 2"/>
    <property type="match status" value="1"/>
</dbReference>
<comment type="similarity">
    <text evidence="3">Belongs to the HAD-like hydrolase superfamily. CbbY/CbbZ/Gph/YieH family.</text>
</comment>
<keyword evidence="6" id="KW-1185">Reference proteome</keyword>
<evidence type="ECO:0000313" key="6">
    <source>
        <dbReference type="Proteomes" id="UP000620874"/>
    </source>
</evidence>
<dbReference type="PRINTS" id="PR00413">
    <property type="entry name" value="HADHALOGNASE"/>
</dbReference>
<dbReference type="PANTHER" id="PTHR43434">
    <property type="entry name" value="PHOSPHOGLYCOLATE PHOSPHATASE"/>
    <property type="match status" value="1"/>
</dbReference>
<evidence type="ECO:0000313" key="5">
    <source>
        <dbReference type="EMBL" id="MBD8042134.1"/>
    </source>
</evidence>
<dbReference type="Gene3D" id="3.40.50.1000">
    <property type="entry name" value="HAD superfamily/HAD-like"/>
    <property type="match status" value="1"/>
</dbReference>
<evidence type="ECO:0000256" key="1">
    <source>
        <dbReference type="ARBA" id="ARBA00000830"/>
    </source>
</evidence>
<evidence type="ECO:0000256" key="2">
    <source>
        <dbReference type="ARBA" id="ARBA00004818"/>
    </source>
</evidence>